<protein>
    <submittedName>
        <fullName evidence="1">Uncharacterized protein</fullName>
    </submittedName>
</protein>
<proteinExistence type="predicted"/>
<dbReference type="RefSeq" id="WP_220377154.1">
    <property type="nucleotide sequence ID" value="NZ_QRDZ01000020.1"/>
</dbReference>
<evidence type="ECO:0000313" key="2">
    <source>
        <dbReference type="Proteomes" id="UP000256977"/>
    </source>
</evidence>
<keyword evidence="2" id="KW-1185">Reference proteome</keyword>
<reference evidence="1 2" key="1">
    <citation type="submission" date="2018-07" db="EMBL/GenBank/DDBJ databases">
        <title>Genomic Encyclopedia of Type Strains, Phase III (KMG-III): the genomes of soil and plant-associated and newly described type strains.</title>
        <authorList>
            <person name="Whitman W."/>
        </authorList>
    </citation>
    <scope>NUCLEOTIDE SEQUENCE [LARGE SCALE GENOMIC DNA]</scope>
    <source>
        <strain evidence="1 2">CECT 7287</strain>
    </source>
</reference>
<gene>
    <name evidence="1" type="ORF">DFP98_120119</name>
</gene>
<feature type="non-terminal residue" evidence="1">
    <location>
        <position position="72"/>
    </location>
</feature>
<organism evidence="1 2">
    <name type="scientific">Cohnella phaseoli</name>
    <dbReference type="NCBI Taxonomy" id="456490"/>
    <lineage>
        <taxon>Bacteria</taxon>
        <taxon>Bacillati</taxon>
        <taxon>Bacillota</taxon>
        <taxon>Bacilli</taxon>
        <taxon>Bacillales</taxon>
        <taxon>Paenibacillaceae</taxon>
        <taxon>Cohnella</taxon>
    </lineage>
</organism>
<comment type="caution">
    <text evidence="1">The sequence shown here is derived from an EMBL/GenBank/DDBJ whole genome shotgun (WGS) entry which is preliminary data.</text>
</comment>
<sequence>MARKAVSPIWQRGLPLFIVSITRNRYNLLKRIGGLLLWAQIRILKACISDTTPRIVFYYRVKSCLLNFFVPS</sequence>
<dbReference type="EMBL" id="QRDZ01000020">
    <property type="protein sequence ID" value="RED65369.1"/>
    <property type="molecule type" value="Genomic_DNA"/>
</dbReference>
<accession>A0A3D9IV20</accession>
<dbReference type="Proteomes" id="UP000256977">
    <property type="component" value="Unassembled WGS sequence"/>
</dbReference>
<name>A0A3D9IV20_9BACL</name>
<evidence type="ECO:0000313" key="1">
    <source>
        <dbReference type="EMBL" id="RED65369.1"/>
    </source>
</evidence>
<dbReference type="AlphaFoldDB" id="A0A3D9IV20"/>